<dbReference type="InterPro" id="IPR015590">
    <property type="entry name" value="Aldehyde_DH_dom"/>
</dbReference>
<proteinExistence type="predicted"/>
<name>A0ABV1UJT5_9ACTN</name>
<sequence length="423" mass="45368">MHSSVIEAGRDTSSTMRADDRPAASPRPLAAVADAVVPRFVDTLLRHRDELHGVLTRVATAQAANDELFRSLGALSGAPWELLRNAPRRLGRLATFLPSNNLLYSYVLFGVIPSLYTDEVRIRPSARVAPAAMAVHEILGPHLRGTGAGRIVMEPVSQKRFLADCARSDAVVFTGQPDNGRAVAAELPGDALLLTFGSGPNPLVVGPGADPDAVCRTVLDARLYNSGQDCLCTDIVFVHRSLVREVVPRLTGALAAIRVGERGDPATRVAPLVYPDAVQDAAGFLHTYREFTVHGGRVDPAAGVVEPTLLHLPWQDAFHPPEFFSPVVLTMEYDDPRQITRWLHSAEERARGMYVSVFGEPALTGATRIATSVVCEERITFDVEDGNRPFGGYGPLAGSVHRNGTATGRPLLLSAEAAAGTGR</sequence>
<dbReference type="InterPro" id="IPR016162">
    <property type="entry name" value="Ald_DH_N"/>
</dbReference>
<evidence type="ECO:0000256" key="2">
    <source>
        <dbReference type="SAM" id="MobiDB-lite"/>
    </source>
</evidence>
<dbReference type="Pfam" id="PF00171">
    <property type="entry name" value="Aldedh"/>
    <property type="match status" value="1"/>
</dbReference>
<accession>A0ABV1UJT5</accession>
<dbReference type="RefSeq" id="WP_352065930.1">
    <property type="nucleotide sequence ID" value="NZ_JBEPAB010000088.1"/>
</dbReference>
<gene>
    <name evidence="4" type="ORF">ABT272_40815</name>
</gene>
<keyword evidence="1" id="KW-0560">Oxidoreductase</keyword>
<dbReference type="SUPFAM" id="SSF53720">
    <property type="entry name" value="ALDH-like"/>
    <property type="match status" value="1"/>
</dbReference>
<protein>
    <submittedName>
        <fullName evidence="4">Aldehyde dehydrogenase family protein</fullName>
    </submittedName>
</protein>
<evidence type="ECO:0000259" key="3">
    <source>
        <dbReference type="Pfam" id="PF00171"/>
    </source>
</evidence>
<dbReference type="InterPro" id="IPR016160">
    <property type="entry name" value="Ald_DH_CS_CYS"/>
</dbReference>
<dbReference type="PANTHER" id="PTHR11699">
    <property type="entry name" value="ALDEHYDE DEHYDROGENASE-RELATED"/>
    <property type="match status" value="1"/>
</dbReference>
<keyword evidence="5" id="KW-1185">Reference proteome</keyword>
<dbReference type="EMBL" id="JBEPAZ010000078">
    <property type="protein sequence ID" value="MER6433998.1"/>
    <property type="molecule type" value="Genomic_DNA"/>
</dbReference>
<organism evidence="4 5">
    <name type="scientific">Streptomyces sp. 900105245</name>
    <dbReference type="NCBI Taxonomy" id="3154379"/>
    <lineage>
        <taxon>Bacteria</taxon>
        <taxon>Bacillati</taxon>
        <taxon>Actinomycetota</taxon>
        <taxon>Actinomycetes</taxon>
        <taxon>Kitasatosporales</taxon>
        <taxon>Streptomycetaceae</taxon>
        <taxon>Streptomyces</taxon>
    </lineage>
</organism>
<comment type="caution">
    <text evidence="4">The sequence shown here is derived from an EMBL/GenBank/DDBJ whole genome shotgun (WGS) entry which is preliminary data.</text>
</comment>
<dbReference type="PROSITE" id="PS00070">
    <property type="entry name" value="ALDEHYDE_DEHYDR_CYS"/>
    <property type="match status" value="1"/>
</dbReference>
<feature type="domain" description="Aldehyde dehydrogenase" evidence="3">
    <location>
        <begin position="124"/>
        <end position="393"/>
    </location>
</feature>
<evidence type="ECO:0000313" key="5">
    <source>
        <dbReference type="Proteomes" id="UP001470023"/>
    </source>
</evidence>
<dbReference type="InterPro" id="IPR016163">
    <property type="entry name" value="Ald_DH_C"/>
</dbReference>
<dbReference type="InterPro" id="IPR016161">
    <property type="entry name" value="Ald_DH/histidinol_DH"/>
</dbReference>
<evidence type="ECO:0000256" key="1">
    <source>
        <dbReference type="ARBA" id="ARBA00023002"/>
    </source>
</evidence>
<reference evidence="4 5" key="1">
    <citation type="submission" date="2024-06" db="EMBL/GenBank/DDBJ databases">
        <title>The Natural Products Discovery Center: Release of the First 8490 Sequenced Strains for Exploring Actinobacteria Biosynthetic Diversity.</title>
        <authorList>
            <person name="Kalkreuter E."/>
            <person name="Kautsar S.A."/>
            <person name="Yang D."/>
            <person name="Bader C.D."/>
            <person name="Teijaro C.N."/>
            <person name="Fluegel L."/>
            <person name="Davis C.M."/>
            <person name="Simpson J.R."/>
            <person name="Lauterbach L."/>
            <person name="Steele A.D."/>
            <person name="Gui C."/>
            <person name="Meng S."/>
            <person name="Li G."/>
            <person name="Viehrig K."/>
            <person name="Ye F."/>
            <person name="Su P."/>
            <person name="Kiefer A.F."/>
            <person name="Nichols A."/>
            <person name="Cepeda A.J."/>
            <person name="Yan W."/>
            <person name="Fan B."/>
            <person name="Jiang Y."/>
            <person name="Adhikari A."/>
            <person name="Zheng C.-J."/>
            <person name="Schuster L."/>
            <person name="Cowan T.M."/>
            <person name="Smanski M.J."/>
            <person name="Chevrette M.G."/>
            <person name="De Carvalho L.P.S."/>
            <person name="Shen B."/>
        </authorList>
    </citation>
    <scope>NUCLEOTIDE SEQUENCE [LARGE SCALE GENOMIC DNA]</scope>
    <source>
        <strain evidence="4 5">NPDC001166</strain>
    </source>
</reference>
<dbReference type="Proteomes" id="UP001470023">
    <property type="component" value="Unassembled WGS sequence"/>
</dbReference>
<evidence type="ECO:0000313" key="4">
    <source>
        <dbReference type="EMBL" id="MER6433998.1"/>
    </source>
</evidence>
<feature type="region of interest" description="Disordered" evidence="2">
    <location>
        <begin position="1"/>
        <end position="26"/>
    </location>
</feature>
<dbReference type="Gene3D" id="3.40.309.10">
    <property type="entry name" value="Aldehyde Dehydrogenase, Chain A, domain 2"/>
    <property type="match status" value="1"/>
</dbReference>
<dbReference type="Gene3D" id="3.40.605.10">
    <property type="entry name" value="Aldehyde Dehydrogenase, Chain A, domain 1"/>
    <property type="match status" value="1"/>
</dbReference>